<evidence type="ECO:0000256" key="5">
    <source>
        <dbReference type="SAM" id="Phobius"/>
    </source>
</evidence>
<dbReference type="InterPro" id="IPR036640">
    <property type="entry name" value="ABC1_TM_sf"/>
</dbReference>
<proteinExistence type="predicted"/>
<keyword evidence="4 5" id="KW-0472">Membrane</keyword>
<evidence type="ECO:0000256" key="2">
    <source>
        <dbReference type="ARBA" id="ARBA00022692"/>
    </source>
</evidence>
<feature type="transmembrane region" description="Helical" evidence="5">
    <location>
        <begin position="262"/>
        <end position="283"/>
    </location>
</feature>
<keyword evidence="8" id="KW-1185">Reference proteome</keyword>
<comment type="caution">
    <text evidence="7">The sequence shown here is derived from an EMBL/GenBank/DDBJ whole genome shotgun (WGS) entry which is preliminary data.</text>
</comment>
<organism evidence="7 8">
    <name type="scientific">Paeniglutamicibacter terrestris</name>
    <dbReference type="NCBI Taxonomy" id="2723403"/>
    <lineage>
        <taxon>Bacteria</taxon>
        <taxon>Bacillati</taxon>
        <taxon>Actinomycetota</taxon>
        <taxon>Actinomycetes</taxon>
        <taxon>Micrococcales</taxon>
        <taxon>Micrococcaceae</taxon>
        <taxon>Paeniglutamicibacter</taxon>
    </lineage>
</organism>
<dbReference type="InterPro" id="IPR011527">
    <property type="entry name" value="ABC1_TM_dom"/>
</dbReference>
<dbReference type="GO" id="GO:0005524">
    <property type="term" value="F:ATP binding"/>
    <property type="evidence" value="ECO:0007669"/>
    <property type="project" value="UniProtKB-KW"/>
</dbReference>
<reference evidence="7 8" key="1">
    <citation type="submission" date="2020-04" db="EMBL/GenBank/DDBJ databases">
        <title>Paeniglutamicibacter sp. ANT13_2, a novel actinomycete isolated from sediment in Antarctica.</title>
        <authorList>
            <person name="Sakdapetsiri C."/>
            <person name="Pinyakong O."/>
        </authorList>
    </citation>
    <scope>NUCLEOTIDE SEQUENCE [LARGE SCALE GENOMIC DNA]</scope>
    <source>
        <strain evidence="7 8">ANT13_2</strain>
    </source>
</reference>
<feature type="transmembrane region" description="Helical" evidence="5">
    <location>
        <begin position="74"/>
        <end position="94"/>
    </location>
</feature>
<protein>
    <submittedName>
        <fullName evidence="7">ABC transporter ATP-binding protein</fullName>
    </submittedName>
</protein>
<dbReference type="InterPro" id="IPR027417">
    <property type="entry name" value="P-loop_NTPase"/>
</dbReference>
<dbReference type="Proteomes" id="UP000746595">
    <property type="component" value="Unassembled WGS sequence"/>
</dbReference>
<keyword evidence="7" id="KW-0067">ATP-binding</keyword>
<name>A0ABX1GBB2_9MICC</name>
<evidence type="ECO:0000313" key="8">
    <source>
        <dbReference type="Proteomes" id="UP000746595"/>
    </source>
</evidence>
<gene>
    <name evidence="7" type="ORF">HED64_18305</name>
</gene>
<evidence type="ECO:0000256" key="4">
    <source>
        <dbReference type="ARBA" id="ARBA00023136"/>
    </source>
</evidence>
<comment type="subcellular location">
    <subcellularLocation>
        <location evidence="1">Cell membrane</location>
        <topology evidence="1">Multi-pass membrane protein</topology>
    </subcellularLocation>
</comment>
<dbReference type="InterPro" id="IPR039421">
    <property type="entry name" value="Type_1_exporter"/>
</dbReference>
<dbReference type="SUPFAM" id="SSF52540">
    <property type="entry name" value="P-loop containing nucleoside triphosphate hydrolases"/>
    <property type="match status" value="1"/>
</dbReference>
<dbReference type="RefSeq" id="WP_168153400.1">
    <property type="nucleotide sequence ID" value="NZ_JAAWVT010000013.1"/>
</dbReference>
<evidence type="ECO:0000313" key="7">
    <source>
        <dbReference type="EMBL" id="NKG22652.1"/>
    </source>
</evidence>
<evidence type="ECO:0000256" key="1">
    <source>
        <dbReference type="ARBA" id="ARBA00004651"/>
    </source>
</evidence>
<accession>A0ABX1GBB2</accession>
<feature type="transmembrane region" description="Helical" evidence="5">
    <location>
        <begin position="178"/>
        <end position="199"/>
    </location>
</feature>
<keyword evidence="2 5" id="KW-0812">Transmembrane</keyword>
<dbReference type="SUPFAM" id="SSF90123">
    <property type="entry name" value="ABC transporter transmembrane region"/>
    <property type="match status" value="1"/>
</dbReference>
<dbReference type="PANTHER" id="PTHR24221">
    <property type="entry name" value="ATP-BINDING CASSETTE SUB-FAMILY B"/>
    <property type="match status" value="1"/>
</dbReference>
<evidence type="ECO:0000256" key="3">
    <source>
        <dbReference type="ARBA" id="ARBA00022989"/>
    </source>
</evidence>
<feature type="domain" description="ABC transmembrane type-1" evidence="6">
    <location>
        <begin position="48"/>
        <end position="304"/>
    </location>
</feature>
<dbReference type="Gene3D" id="1.20.1560.10">
    <property type="entry name" value="ABC transporter type 1, transmembrane domain"/>
    <property type="match status" value="1"/>
</dbReference>
<keyword evidence="3 5" id="KW-1133">Transmembrane helix</keyword>
<dbReference type="PANTHER" id="PTHR24221:SF654">
    <property type="entry name" value="ATP-BINDING CASSETTE SUB-FAMILY B MEMBER 6"/>
    <property type="match status" value="1"/>
</dbReference>
<dbReference type="Gene3D" id="3.40.50.300">
    <property type="entry name" value="P-loop containing nucleotide triphosphate hydrolases"/>
    <property type="match status" value="1"/>
</dbReference>
<evidence type="ECO:0000259" key="6">
    <source>
        <dbReference type="PROSITE" id="PS50929"/>
    </source>
</evidence>
<keyword evidence="7" id="KW-0547">Nucleotide-binding</keyword>
<dbReference type="PROSITE" id="PS50929">
    <property type="entry name" value="ABC_TM1F"/>
    <property type="match status" value="1"/>
</dbReference>
<feature type="transmembrane region" description="Helical" evidence="5">
    <location>
        <begin position="152"/>
        <end position="172"/>
    </location>
</feature>
<sequence length="571" mass="60670">MSGNNAHLELTEGPTTRPLELVETRPAAALPTPRLPQLLRGKRRGLFAALLTIAILCAGLGVGIALLLGSLVSGAPIVPLSVGIAVMILAWGYGRYLERVVAEKLGQDYVAQLRLLLISHSLLAPKVPSMGITVTRASNDLAAVRNWVAQGIAPLLAGIPLVLISMLGLWALHPLLALALAVPVLLLSVVLRLLAGPAYERARILRRHRGNLAARLADTLAASSALVAAGGVSRELSRIAGSGTKVRDAAVSRARMAGVLRACSLALPLAATAILVLVSRHAALDAGQIATALTLLGLCAAPVGEWGRIVEYRQNYRAAARIIAPLLVEESELTAGPALRENAARAAAQIQASRVAGVWLRGLEINGHRIPELRAAPGEKILLRAKDARLRSELLAVLATARTNARQILGELGEERENRGLGYVVAGQIPGAVSEKKRRRLIGAAFASMVPERGTLGRALRYRRPDTDISRALNLARDLGVGIDSLEQREDTALRRGGMPLTRTQRAGLMTARAMLGSPALLLLDGIDAQLEPRAKAWLENTLLNYPGVVIIASDEPWCAGFRLWDLDAAQ</sequence>
<dbReference type="Pfam" id="PF00664">
    <property type="entry name" value="ABC_membrane"/>
    <property type="match status" value="1"/>
</dbReference>
<feature type="transmembrane region" description="Helical" evidence="5">
    <location>
        <begin position="46"/>
        <end position="68"/>
    </location>
</feature>
<dbReference type="EMBL" id="JAAWVT010000013">
    <property type="protein sequence ID" value="NKG22652.1"/>
    <property type="molecule type" value="Genomic_DNA"/>
</dbReference>